<evidence type="ECO:0000313" key="2">
    <source>
        <dbReference type="Proteomes" id="UP001229421"/>
    </source>
</evidence>
<proteinExistence type="predicted"/>
<sequence length="75" mass="8567">MMVFIVCTFEGDISMKTMGNPITKVFRKAGSVGNIFGAPLDFLSGKRKQYKRDLEMANMNRRLWSGQQKKEKGTF</sequence>
<dbReference type="AlphaFoldDB" id="A0AAD8L660"/>
<organism evidence="1 2">
    <name type="scientific">Tagetes erecta</name>
    <name type="common">African marigold</name>
    <dbReference type="NCBI Taxonomy" id="13708"/>
    <lineage>
        <taxon>Eukaryota</taxon>
        <taxon>Viridiplantae</taxon>
        <taxon>Streptophyta</taxon>
        <taxon>Embryophyta</taxon>
        <taxon>Tracheophyta</taxon>
        <taxon>Spermatophyta</taxon>
        <taxon>Magnoliopsida</taxon>
        <taxon>eudicotyledons</taxon>
        <taxon>Gunneridae</taxon>
        <taxon>Pentapetalae</taxon>
        <taxon>asterids</taxon>
        <taxon>campanulids</taxon>
        <taxon>Asterales</taxon>
        <taxon>Asteraceae</taxon>
        <taxon>Asteroideae</taxon>
        <taxon>Heliantheae alliance</taxon>
        <taxon>Tageteae</taxon>
        <taxon>Tagetes</taxon>
    </lineage>
</organism>
<name>A0AAD8L660_TARER</name>
<protein>
    <submittedName>
        <fullName evidence="1">Uncharacterized protein</fullName>
    </submittedName>
</protein>
<dbReference type="EMBL" id="JAUHHV010000002">
    <property type="protein sequence ID" value="KAK1433341.1"/>
    <property type="molecule type" value="Genomic_DNA"/>
</dbReference>
<keyword evidence="2" id="KW-1185">Reference proteome</keyword>
<gene>
    <name evidence="1" type="ORF">QVD17_10251</name>
</gene>
<comment type="caution">
    <text evidence="1">The sequence shown here is derived from an EMBL/GenBank/DDBJ whole genome shotgun (WGS) entry which is preliminary data.</text>
</comment>
<accession>A0AAD8L660</accession>
<dbReference type="Proteomes" id="UP001229421">
    <property type="component" value="Unassembled WGS sequence"/>
</dbReference>
<evidence type="ECO:0000313" key="1">
    <source>
        <dbReference type="EMBL" id="KAK1433341.1"/>
    </source>
</evidence>
<reference evidence="1" key="1">
    <citation type="journal article" date="2023" name="bioRxiv">
        <title>Improved chromosome-level genome assembly for marigold (Tagetes erecta).</title>
        <authorList>
            <person name="Jiang F."/>
            <person name="Yuan L."/>
            <person name="Wang S."/>
            <person name="Wang H."/>
            <person name="Xu D."/>
            <person name="Wang A."/>
            <person name="Fan W."/>
        </authorList>
    </citation>
    <scope>NUCLEOTIDE SEQUENCE</scope>
    <source>
        <strain evidence="1">WSJ</strain>
        <tissue evidence="1">Leaf</tissue>
    </source>
</reference>